<dbReference type="Pfam" id="PF14903">
    <property type="entry name" value="WG_beta_rep"/>
    <property type="match status" value="1"/>
</dbReference>
<feature type="domain" description="Novel STAND NTPase 1" evidence="6">
    <location>
        <begin position="9"/>
        <end position="398"/>
    </location>
</feature>
<protein>
    <submittedName>
        <fullName evidence="8">Uncharacterized protein</fullName>
    </submittedName>
</protein>
<dbReference type="Pfam" id="PF23598">
    <property type="entry name" value="LRR_14"/>
    <property type="match status" value="1"/>
</dbReference>
<dbReference type="InterPro" id="IPR055414">
    <property type="entry name" value="LRR_R13L4/SHOC2-like"/>
</dbReference>
<comment type="caution">
    <text evidence="8">The sequence shown here is derived from an EMBL/GenBank/DDBJ whole genome shotgun (WGS) entry which is preliminary data.</text>
</comment>
<feature type="domain" description="Disease resistance R13L4/SHOC-2-like LRR" evidence="7">
    <location>
        <begin position="600"/>
        <end position="676"/>
    </location>
</feature>
<organism evidence="8 9">
    <name type="scientific">Algoriphagus aquimarinus</name>
    <dbReference type="NCBI Taxonomy" id="237018"/>
    <lineage>
        <taxon>Bacteria</taxon>
        <taxon>Pseudomonadati</taxon>
        <taxon>Bacteroidota</taxon>
        <taxon>Cytophagia</taxon>
        <taxon>Cytophagales</taxon>
        <taxon>Cyclobacteriaceae</taxon>
        <taxon>Algoriphagus</taxon>
    </lineage>
</organism>
<dbReference type="InterPro" id="IPR050216">
    <property type="entry name" value="LRR_domain-containing"/>
</dbReference>
<keyword evidence="3" id="KW-0156">Chromatin regulator</keyword>
<dbReference type="PANTHER" id="PTHR48051:SF39">
    <property type="entry name" value="P53-INDUCED DEATH DOMAIN PROTEIN 1"/>
    <property type="match status" value="1"/>
</dbReference>
<dbReference type="PROSITE" id="PS50005">
    <property type="entry name" value="TPR"/>
    <property type="match status" value="1"/>
</dbReference>
<dbReference type="EMBL" id="VORW01000004">
    <property type="protein sequence ID" value="TXE12358.1"/>
    <property type="molecule type" value="Genomic_DNA"/>
</dbReference>
<name>A0A5C7AUI7_9BACT</name>
<dbReference type="SUPFAM" id="SSF52540">
    <property type="entry name" value="P-loop containing nucleoside triphosphate hydrolases"/>
    <property type="match status" value="1"/>
</dbReference>
<feature type="repeat" description="TPR" evidence="4">
    <location>
        <begin position="544"/>
        <end position="577"/>
    </location>
</feature>
<dbReference type="InterPro" id="IPR003591">
    <property type="entry name" value="Leu-rich_rpt_typical-subtyp"/>
</dbReference>
<proteinExistence type="predicted"/>
<dbReference type="Gene3D" id="3.40.50.300">
    <property type="entry name" value="P-loop containing nucleotide triphosphate hydrolases"/>
    <property type="match status" value="1"/>
</dbReference>
<accession>A0A5C7AUI7</accession>
<evidence type="ECO:0000256" key="3">
    <source>
        <dbReference type="ARBA" id="ARBA00022853"/>
    </source>
</evidence>
<dbReference type="InterPro" id="IPR001611">
    <property type="entry name" value="Leu-rich_rpt"/>
</dbReference>
<evidence type="ECO:0000256" key="2">
    <source>
        <dbReference type="ARBA" id="ARBA00022737"/>
    </source>
</evidence>
<keyword evidence="2" id="KW-0677">Repeat</keyword>
<evidence type="ECO:0000256" key="4">
    <source>
        <dbReference type="PROSITE-ProRule" id="PRU00339"/>
    </source>
</evidence>
<dbReference type="InterPro" id="IPR049052">
    <property type="entry name" value="nSTAND1"/>
</dbReference>
<keyword evidence="1" id="KW-0433">Leucine-rich repeat</keyword>
<evidence type="ECO:0000256" key="5">
    <source>
        <dbReference type="SAM" id="Phobius"/>
    </source>
</evidence>
<keyword evidence="5" id="KW-0812">Transmembrane</keyword>
<dbReference type="OrthoDB" id="1090410at2"/>
<feature type="transmembrane region" description="Helical" evidence="5">
    <location>
        <begin position="439"/>
        <end position="457"/>
    </location>
</feature>
<keyword evidence="4" id="KW-0802">TPR repeat</keyword>
<dbReference type="SUPFAM" id="SSF52058">
    <property type="entry name" value="L domain-like"/>
    <property type="match status" value="1"/>
</dbReference>
<dbReference type="InterPro" id="IPR032774">
    <property type="entry name" value="WG_beta_rep"/>
</dbReference>
<dbReference type="InterPro" id="IPR027417">
    <property type="entry name" value="P-loop_NTPase"/>
</dbReference>
<evidence type="ECO:0000259" key="7">
    <source>
        <dbReference type="Pfam" id="PF23598"/>
    </source>
</evidence>
<dbReference type="GO" id="GO:0006325">
    <property type="term" value="P:chromatin organization"/>
    <property type="evidence" value="ECO:0007669"/>
    <property type="project" value="UniProtKB-KW"/>
</dbReference>
<dbReference type="SMART" id="SM00369">
    <property type="entry name" value="LRR_TYP"/>
    <property type="match status" value="4"/>
</dbReference>
<dbReference type="InterPro" id="IPR019734">
    <property type="entry name" value="TPR_rpt"/>
</dbReference>
<dbReference type="Proteomes" id="UP000321935">
    <property type="component" value="Unassembled WGS sequence"/>
</dbReference>
<gene>
    <name evidence="8" type="ORF">ESV85_10025</name>
</gene>
<reference evidence="8 9" key="1">
    <citation type="submission" date="2019-08" db="EMBL/GenBank/DDBJ databases">
        <title>Genomes sequence of Algoriphagus aquimarinus ACAM450.</title>
        <authorList>
            <person name="Bowman J.P."/>
        </authorList>
    </citation>
    <scope>NUCLEOTIDE SEQUENCE [LARGE SCALE GENOMIC DNA]</scope>
    <source>
        <strain evidence="8 9">ACAM 450</strain>
    </source>
</reference>
<dbReference type="GO" id="GO:0005737">
    <property type="term" value="C:cytoplasm"/>
    <property type="evidence" value="ECO:0007669"/>
    <property type="project" value="TreeGrafter"/>
</dbReference>
<dbReference type="RefSeq" id="WP_146917098.1">
    <property type="nucleotide sequence ID" value="NZ_VORW01000004.1"/>
</dbReference>
<dbReference type="PROSITE" id="PS51450">
    <property type="entry name" value="LRR"/>
    <property type="match status" value="1"/>
</dbReference>
<sequence>MQIIKKDRYPGIRSFEADDERLFYGRTKEIDSLFSLVTIKPLIILFGKSGLGKTSLIKAGLGSLLKNNNFFPLMIRLQNTSVSPIDTVISELEPYVDKSKLEQFGGKSSNVIWEAINACNFFDPSGVPATPILIFDQFEELFNHDISLRHQWASQLSDLIEGRRPKDVVEILQLIPRSERTAEQLEWFEPPLVKILFSIRSDRMSDLHQLRSEFPGILQNRFELKPLQVDQAKEAIIKPATLIGNEFSSIPFEYETETVNEILENLKNETGEIESFQLQIICQHIEKYVKSNKWDSVDKVTINTWVLDGKEGIALILRNYYLDNIADLGSKGEQLAARKLLEEGLIADGRRIGVAEAVVKGTFKIDDKLLGRLLLSRLIRPEDSRLGRTYEISHDTLVVPILDALKNRRFVEEYRKDEEEKKQLKIGQIEMKKKQKRSYLVILVSIIFLVTFLVLYLNQKEATDRAFSNEKRVQTIIDAIYFYENRFALASRQDTITGKIKYGFINKQGEPMIDYKYDEASAFDNETEFAKVVVDGKKFWIDTTEVKYTLAESFEELNEFSEALDLRRKELEIIPNTIARGSSLLIVQMDQNELQTLPPQIGHLTLLYYLNLEENQLKSLPAEIGKLEFLRILILSNNSIETLPIEIGSLLNLESLFLEGNELKTLPPDIGELENLSFIHLENNSIETLPSEIGKLEGLQYLLLGGNPISEEEKEKIRNLLPNCEVYFDIVDFEN</sequence>
<dbReference type="Gene3D" id="3.80.10.10">
    <property type="entry name" value="Ribonuclease Inhibitor"/>
    <property type="match status" value="1"/>
</dbReference>
<dbReference type="AlphaFoldDB" id="A0A5C7AUI7"/>
<dbReference type="PANTHER" id="PTHR48051">
    <property type="match status" value="1"/>
</dbReference>
<dbReference type="Pfam" id="PF20703">
    <property type="entry name" value="nSTAND1"/>
    <property type="match status" value="1"/>
</dbReference>
<dbReference type="InterPro" id="IPR032675">
    <property type="entry name" value="LRR_dom_sf"/>
</dbReference>
<keyword evidence="5" id="KW-0472">Membrane</keyword>
<evidence type="ECO:0000313" key="9">
    <source>
        <dbReference type="Proteomes" id="UP000321935"/>
    </source>
</evidence>
<evidence type="ECO:0000259" key="6">
    <source>
        <dbReference type="Pfam" id="PF20703"/>
    </source>
</evidence>
<evidence type="ECO:0000256" key="1">
    <source>
        <dbReference type="ARBA" id="ARBA00022614"/>
    </source>
</evidence>
<evidence type="ECO:0000313" key="8">
    <source>
        <dbReference type="EMBL" id="TXE12358.1"/>
    </source>
</evidence>
<keyword evidence="5" id="KW-1133">Transmembrane helix</keyword>